<gene>
    <name evidence="1" type="ORF">K239x_16020</name>
</gene>
<sequence length="53" mass="5661">MSLSETAPTCLISHAAQSTFNFYACALQGPATNMLSFLSTSINSHSVVNLNLR</sequence>
<keyword evidence="2" id="KW-1185">Reference proteome</keyword>
<accession>A0A517NRA8</accession>
<dbReference type="EMBL" id="CP036526">
    <property type="protein sequence ID" value="QDT09654.1"/>
    <property type="molecule type" value="Genomic_DNA"/>
</dbReference>
<reference evidence="1 2" key="1">
    <citation type="submission" date="2019-02" db="EMBL/GenBank/DDBJ databases">
        <title>Deep-cultivation of Planctomycetes and their phenomic and genomic characterization uncovers novel biology.</title>
        <authorList>
            <person name="Wiegand S."/>
            <person name="Jogler M."/>
            <person name="Boedeker C."/>
            <person name="Pinto D."/>
            <person name="Vollmers J."/>
            <person name="Rivas-Marin E."/>
            <person name="Kohn T."/>
            <person name="Peeters S.H."/>
            <person name="Heuer A."/>
            <person name="Rast P."/>
            <person name="Oberbeckmann S."/>
            <person name="Bunk B."/>
            <person name="Jeske O."/>
            <person name="Meyerdierks A."/>
            <person name="Storesund J.E."/>
            <person name="Kallscheuer N."/>
            <person name="Luecker S."/>
            <person name="Lage O.M."/>
            <person name="Pohl T."/>
            <person name="Merkel B.J."/>
            <person name="Hornburger P."/>
            <person name="Mueller R.-W."/>
            <person name="Bruemmer F."/>
            <person name="Labrenz M."/>
            <person name="Spormann A.M."/>
            <person name="Op den Camp H."/>
            <person name="Overmann J."/>
            <person name="Amann R."/>
            <person name="Jetten M.S.M."/>
            <person name="Mascher T."/>
            <person name="Medema M.H."/>
            <person name="Devos D.P."/>
            <person name="Kaster A.-K."/>
            <person name="Ovreas L."/>
            <person name="Rohde M."/>
            <person name="Galperin M.Y."/>
            <person name="Jogler C."/>
        </authorList>
    </citation>
    <scope>NUCLEOTIDE SEQUENCE [LARGE SCALE GENOMIC DNA]</scope>
    <source>
        <strain evidence="1 2">K23_9</strain>
    </source>
</reference>
<name>A0A517NRA8_9BACT</name>
<protein>
    <submittedName>
        <fullName evidence="1">Uncharacterized protein</fullName>
    </submittedName>
</protein>
<evidence type="ECO:0000313" key="2">
    <source>
        <dbReference type="Proteomes" id="UP000319817"/>
    </source>
</evidence>
<dbReference type="AlphaFoldDB" id="A0A517NRA8"/>
<organism evidence="1 2">
    <name type="scientific">Stieleria marina</name>
    <dbReference type="NCBI Taxonomy" id="1930275"/>
    <lineage>
        <taxon>Bacteria</taxon>
        <taxon>Pseudomonadati</taxon>
        <taxon>Planctomycetota</taxon>
        <taxon>Planctomycetia</taxon>
        <taxon>Pirellulales</taxon>
        <taxon>Pirellulaceae</taxon>
        <taxon>Stieleria</taxon>
    </lineage>
</organism>
<evidence type="ECO:0000313" key="1">
    <source>
        <dbReference type="EMBL" id="QDT09654.1"/>
    </source>
</evidence>
<proteinExistence type="predicted"/>
<dbReference type="Proteomes" id="UP000319817">
    <property type="component" value="Chromosome"/>
</dbReference>